<keyword evidence="2" id="KW-1185">Reference proteome</keyword>
<protein>
    <recommendedName>
        <fullName evidence="3">Cache domain-containing protein</fullName>
    </recommendedName>
</protein>
<accession>A0ABN1DLB9</accession>
<comment type="caution">
    <text evidence="1">The sequence shown here is derived from an EMBL/GenBank/DDBJ whole genome shotgun (WGS) entry which is preliminary data.</text>
</comment>
<evidence type="ECO:0008006" key="3">
    <source>
        <dbReference type="Google" id="ProtNLM"/>
    </source>
</evidence>
<dbReference type="Gene3D" id="3.30.450.20">
    <property type="entry name" value="PAS domain"/>
    <property type="match status" value="1"/>
</dbReference>
<sequence>MQQFVEQHKEVLKATMPGVKGHEVKLQQLDDWWGKVSLIGKINSLRLGSDILTSMDVTKQRFNLLQHTLIDNLLQEQTRKVLLYDKACCQMAMDVLTRNLFERTADIGFLATDQQICQFMAQADTQETEQAVLLRHLQHYVANYSVYDDVVLLAADGRILLRLNQQHSATHSNDPLLQLSLTQGSSYTETCRYSDLQPDKALSLIYSQPVYDAQQQVLGVLCLCFNIADELHTIFSKLLIANQHSMMALVTADGSVAFSSDQTKLPVLSKAETVQRLKLHRHEQKNYLISVASSRGYQQYYGPGWQVQMWTPLDTLTQTSTLPVTDNTLAETGLFPALSAIKLESMQVNDELSLIVLNGEIAAARKHAIEFIPVLNAIRGIGQDIYQVFSSSIDELAATIMHSQLLELTTLAELAADIMDRNLYERANDCRWWAQNASFRQALAQPDITDAQRQALAQQLAYINGLYTVYQTIYLYDARLQLVASSTGDAGGVMEAGSAAEACLKLSQPQQYAVSDFVPSQLYQQQPTYIYNAALFHPSHSEQVIGGIGLVFDSTPQFSAMLSDILPKDEHGGIKAGYSACFTDASGQVISAVNAKWQAGTVLPLPAAFYQQALQQALTRQCELGGQRYLVAIAPTKGYREYKTSDGYQNQLFACLLLQYQITAGC</sequence>
<dbReference type="EMBL" id="BAAAEO010000002">
    <property type="protein sequence ID" value="GAA0546394.1"/>
    <property type="molecule type" value="Genomic_DNA"/>
</dbReference>
<proteinExistence type="predicted"/>
<gene>
    <name evidence="1" type="ORF">GCM10009098_12480</name>
</gene>
<dbReference type="CDD" id="cd18773">
    <property type="entry name" value="PDC1_HK_sensor"/>
    <property type="match status" value="1"/>
</dbReference>
<evidence type="ECO:0000313" key="1">
    <source>
        <dbReference type="EMBL" id="GAA0546394.1"/>
    </source>
</evidence>
<name>A0ABN1DLB9_9GAMM</name>
<dbReference type="RefSeq" id="WP_226766244.1">
    <property type="nucleotide sequence ID" value="NZ_BAAAEO010000002.1"/>
</dbReference>
<reference evidence="1 2" key="1">
    <citation type="journal article" date="2019" name="Int. J. Syst. Evol. Microbiol.">
        <title>The Global Catalogue of Microorganisms (GCM) 10K type strain sequencing project: providing services to taxonomists for standard genome sequencing and annotation.</title>
        <authorList>
            <consortium name="The Broad Institute Genomics Platform"/>
            <consortium name="The Broad Institute Genome Sequencing Center for Infectious Disease"/>
            <person name="Wu L."/>
            <person name="Ma J."/>
        </authorList>
    </citation>
    <scope>NUCLEOTIDE SEQUENCE [LARGE SCALE GENOMIC DNA]</scope>
    <source>
        <strain evidence="1 2">JCM 14331</strain>
    </source>
</reference>
<organism evidence="1 2">
    <name type="scientific">Rheinheimera aquimaris</name>
    <dbReference type="NCBI Taxonomy" id="412437"/>
    <lineage>
        <taxon>Bacteria</taxon>
        <taxon>Pseudomonadati</taxon>
        <taxon>Pseudomonadota</taxon>
        <taxon>Gammaproteobacteria</taxon>
        <taxon>Chromatiales</taxon>
        <taxon>Chromatiaceae</taxon>
        <taxon>Rheinheimera</taxon>
    </lineage>
</organism>
<dbReference type="Proteomes" id="UP001501169">
    <property type="component" value="Unassembled WGS sequence"/>
</dbReference>
<evidence type="ECO:0000313" key="2">
    <source>
        <dbReference type="Proteomes" id="UP001501169"/>
    </source>
</evidence>